<proteinExistence type="inferred from homology"/>
<evidence type="ECO:0000256" key="6">
    <source>
        <dbReference type="SAM" id="MobiDB-lite"/>
    </source>
</evidence>
<comment type="subcellular location">
    <subcellularLocation>
        <location evidence="1">Membrane</location>
        <topology evidence="1">Multi-pass membrane protein</topology>
    </subcellularLocation>
</comment>
<dbReference type="Proteomes" id="UP001066276">
    <property type="component" value="Chromosome 7"/>
</dbReference>
<feature type="compositionally biased region" description="Acidic residues" evidence="6">
    <location>
        <begin position="32"/>
        <end position="47"/>
    </location>
</feature>
<protein>
    <recommendedName>
        <fullName evidence="8">G-protein coupled receptors family 3 profile domain-containing protein</fullName>
    </recommendedName>
</protein>
<sequence>MASNRVRVGKRKGTDPELAQLLKLVLAKLDDGDSDEAVVPSDGEDCGEGPSRPHRTHVAPRAAFPPVKQRNKKQATAVQQPRPAQTVSSPPPPIVDSVTIGVPIPASAAPSVDNPVPHPVGVTSIPGPVGGVEAMLADIQRSLVVLAAPTKAVTRPNITHYSGGGNRGGHNHRAGAGGNCPPRGISRPNNPSLVDGVTDVSQYYCANLNSTTPWASDSLQNTVQELKRQVEALATERNVPSLQVTTSSPVSARHRARCLRILQWKKSMWSWWPRSVTREAIKRGTVVITMCSSIWYLMVLTWFLAPNQGLQAPSNSSSMVSPFQSPRTLSEYSEGNGSIEKTAQNLSITPVGCRPGVDPIYFRLCDLRLAWGIVLEAIAALGILCTIILGLVFLVLAPLVAGDQRSGVLVINFMFLMGVFGLFSLVFAFVVVQHAVNCSVRRFLFGVLFALCFSCLVAHAVRLNYLVWRNRGPRSCAVFLLAVGLFLVETVINMEWLLITNVRHDPMARDPSGNPCNIAKIDFVMAQVYVMFLLVGTLVSTCPVLRGNYSQWKRHGVYILVTTALSLAIWATWIVMYLYGSEKVGSQPSWDDPVLAIAIVSNGWTFLLFYFIPELMEMAKPGYRYEAESSLSNHWLSQYSPSIIFDNKAFSMEDENQQEVRGPTGNQVSLYGNFSPQVRVLHSNKSTEMMGPDTMGQFNVQRAHTEECWICPPRPWA</sequence>
<evidence type="ECO:0000256" key="2">
    <source>
        <dbReference type="ARBA" id="ARBA00007242"/>
    </source>
</evidence>
<dbReference type="InterPro" id="IPR051753">
    <property type="entry name" value="RA-inducible_GPCR3"/>
</dbReference>
<evidence type="ECO:0000313" key="10">
    <source>
        <dbReference type="Proteomes" id="UP001066276"/>
    </source>
</evidence>
<evidence type="ECO:0000256" key="7">
    <source>
        <dbReference type="SAM" id="Phobius"/>
    </source>
</evidence>
<feature type="transmembrane region" description="Helical" evidence="7">
    <location>
        <begin position="443"/>
        <end position="465"/>
    </location>
</feature>
<feature type="transmembrane region" description="Helical" evidence="7">
    <location>
        <begin position="557"/>
        <end position="579"/>
    </location>
</feature>
<feature type="transmembrane region" description="Helical" evidence="7">
    <location>
        <begin position="369"/>
        <end position="396"/>
    </location>
</feature>
<feature type="transmembrane region" description="Helical" evidence="7">
    <location>
        <begin position="477"/>
        <end position="499"/>
    </location>
</feature>
<dbReference type="GO" id="GO:0043235">
    <property type="term" value="C:receptor complex"/>
    <property type="evidence" value="ECO:0007669"/>
    <property type="project" value="TreeGrafter"/>
</dbReference>
<dbReference type="Pfam" id="PF00003">
    <property type="entry name" value="7tm_3"/>
    <property type="match status" value="1"/>
</dbReference>
<dbReference type="GO" id="GO:0070062">
    <property type="term" value="C:extracellular exosome"/>
    <property type="evidence" value="ECO:0007669"/>
    <property type="project" value="TreeGrafter"/>
</dbReference>
<feature type="compositionally biased region" description="Polar residues" evidence="6">
    <location>
        <begin position="74"/>
        <end position="86"/>
    </location>
</feature>
<keyword evidence="5 7" id="KW-0472">Membrane</keyword>
<evidence type="ECO:0000256" key="3">
    <source>
        <dbReference type="ARBA" id="ARBA00022692"/>
    </source>
</evidence>
<dbReference type="PROSITE" id="PS50259">
    <property type="entry name" value="G_PROTEIN_RECEP_F3_4"/>
    <property type="match status" value="1"/>
</dbReference>
<dbReference type="AlphaFoldDB" id="A0AAV7PTM3"/>
<evidence type="ECO:0000256" key="5">
    <source>
        <dbReference type="ARBA" id="ARBA00023136"/>
    </source>
</evidence>
<feature type="domain" description="G-protein coupled receptors family 3 profile" evidence="8">
    <location>
        <begin position="411"/>
        <end position="615"/>
    </location>
</feature>
<keyword evidence="4 7" id="KW-1133">Transmembrane helix</keyword>
<organism evidence="9 10">
    <name type="scientific">Pleurodeles waltl</name>
    <name type="common">Iberian ribbed newt</name>
    <dbReference type="NCBI Taxonomy" id="8319"/>
    <lineage>
        <taxon>Eukaryota</taxon>
        <taxon>Metazoa</taxon>
        <taxon>Chordata</taxon>
        <taxon>Craniata</taxon>
        <taxon>Vertebrata</taxon>
        <taxon>Euteleostomi</taxon>
        <taxon>Amphibia</taxon>
        <taxon>Batrachia</taxon>
        <taxon>Caudata</taxon>
        <taxon>Salamandroidea</taxon>
        <taxon>Salamandridae</taxon>
        <taxon>Pleurodelinae</taxon>
        <taxon>Pleurodeles</taxon>
    </lineage>
</organism>
<gene>
    <name evidence="9" type="ORF">NDU88_009722</name>
</gene>
<keyword evidence="10" id="KW-1185">Reference proteome</keyword>
<feature type="transmembrane region" description="Helical" evidence="7">
    <location>
        <begin position="408"/>
        <end position="431"/>
    </location>
</feature>
<keyword evidence="3 7" id="KW-0812">Transmembrane</keyword>
<feature type="region of interest" description="Disordered" evidence="6">
    <location>
        <begin position="31"/>
        <end position="93"/>
    </location>
</feature>
<dbReference type="PANTHER" id="PTHR14511:SF19">
    <property type="entry name" value="G-PROTEIN COUPLED RECEPTOR FAMILY C GROUP 5 MEMBER C ISOFORM X1"/>
    <property type="match status" value="1"/>
</dbReference>
<evidence type="ECO:0000313" key="9">
    <source>
        <dbReference type="EMBL" id="KAJ1131385.1"/>
    </source>
</evidence>
<accession>A0AAV7PTM3</accession>
<comment type="caution">
    <text evidence="9">The sequence shown here is derived from an EMBL/GenBank/DDBJ whole genome shotgun (WGS) entry which is preliminary data.</text>
</comment>
<comment type="similarity">
    <text evidence="2">Belongs to the G-protein coupled receptor 3 family.</text>
</comment>
<dbReference type="GO" id="GO:0030295">
    <property type="term" value="F:protein kinase activator activity"/>
    <property type="evidence" value="ECO:0007669"/>
    <property type="project" value="TreeGrafter"/>
</dbReference>
<evidence type="ECO:0000256" key="1">
    <source>
        <dbReference type="ARBA" id="ARBA00004141"/>
    </source>
</evidence>
<feature type="transmembrane region" description="Helical" evidence="7">
    <location>
        <begin position="524"/>
        <end position="545"/>
    </location>
</feature>
<feature type="transmembrane region" description="Helical" evidence="7">
    <location>
        <begin position="284"/>
        <end position="305"/>
    </location>
</feature>
<dbReference type="EMBL" id="JANPWB010000011">
    <property type="protein sequence ID" value="KAJ1131385.1"/>
    <property type="molecule type" value="Genomic_DNA"/>
</dbReference>
<dbReference type="GO" id="GO:0005886">
    <property type="term" value="C:plasma membrane"/>
    <property type="evidence" value="ECO:0007669"/>
    <property type="project" value="TreeGrafter"/>
</dbReference>
<feature type="transmembrane region" description="Helical" evidence="7">
    <location>
        <begin position="594"/>
        <end position="612"/>
    </location>
</feature>
<dbReference type="InterPro" id="IPR017978">
    <property type="entry name" value="GPCR_3_C"/>
</dbReference>
<dbReference type="PANTHER" id="PTHR14511">
    <property type="entry name" value="G PROTEIN COUPLED RECEPTOR, CLASS C, GROUP 5"/>
    <property type="match status" value="1"/>
</dbReference>
<name>A0AAV7PTM3_PLEWA</name>
<evidence type="ECO:0000256" key="4">
    <source>
        <dbReference type="ARBA" id="ARBA00022989"/>
    </source>
</evidence>
<evidence type="ECO:0000259" key="8">
    <source>
        <dbReference type="PROSITE" id="PS50259"/>
    </source>
</evidence>
<reference evidence="9" key="1">
    <citation type="journal article" date="2022" name="bioRxiv">
        <title>Sequencing and chromosome-scale assembly of the giantPleurodeles waltlgenome.</title>
        <authorList>
            <person name="Brown T."/>
            <person name="Elewa A."/>
            <person name="Iarovenko S."/>
            <person name="Subramanian E."/>
            <person name="Araus A.J."/>
            <person name="Petzold A."/>
            <person name="Susuki M."/>
            <person name="Suzuki K.-i.T."/>
            <person name="Hayashi T."/>
            <person name="Toyoda A."/>
            <person name="Oliveira C."/>
            <person name="Osipova E."/>
            <person name="Leigh N.D."/>
            <person name="Simon A."/>
            <person name="Yun M.H."/>
        </authorList>
    </citation>
    <scope>NUCLEOTIDE SEQUENCE</scope>
    <source>
        <strain evidence="9">20211129_DDA</strain>
        <tissue evidence="9">Liver</tissue>
    </source>
</reference>
<dbReference type="CDD" id="cd15277">
    <property type="entry name" value="7tmC_RAIG3_GPRC5C"/>
    <property type="match status" value="1"/>
</dbReference>
<dbReference type="GO" id="GO:0004930">
    <property type="term" value="F:G protein-coupled receptor activity"/>
    <property type="evidence" value="ECO:0007669"/>
    <property type="project" value="InterPro"/>
</dbReference>